<keyword evidence="2" id="KW-0238">DNA-binding</keyword>
<dbReference type="GO" id="GO:0003677">
    <property type="term" value="F:DNA binding"/>
    <property type="evidence" value="ECO:0007669"/>
    <property type="project" value="UniProtKB-KW"/>
</dbReference>
<evidence type="ECO:0000256" key="3">
    <source>
        <dbReference type="ARBA" id="ARBA00023163"/>
    </source>
</evidence>
<dbReference type="PANTHER" id="PTHR44688">
    <property type="entry name" value="DNA-BINDING TRANSCRIPTIONAL ACTIVATOR DEVR_DOSR"/>
    <property type="match status" value="1"/>
</dbReference>
<dbReference type="SMART" id="SM00421">
    <property type="entry name" value="HTH_LUXR"/>
    <property type="match status" value="1"/>
</dbReference>
<dbReference type="Proteomes" id="UP000824139">
    <property type="component" value="Unassembled WGS sequence"/>
</dbReference>
<comment type="caution">
    <text evidence="5">The sequence shown here is derived from an EMBL/GenBank/DDBJ whole genome shotgun (WGS) entry which is preliminary data.</text>
</comment>
<feature type="domain" description="HTH luxR-type" evidence="4">
    <location>
        <begin position="27"/>
        <end position="92"/>
    </location>
</feature>
<dbReference type="PANTHER" id="PTHR44688:SF25">
    <property type="entry name" value="HTH LUXR-TYPE DOMAIN-CONTAINING PROTEIN"/>
    <property type="match status" value="1"/>
</dbReference>
<evidence type="ECO:0000259" key="4">
    <source>
        <dbReference type="PROSITE" id="PS50043"/>
    </source>
</evidence>
<evidence type="ECO:0000256" key="2">
    <source>
        <dbReference type="ARBA" id="ARBA00023125"/>
    </source>
</evidence>
<accession>A0A9D1FVB6</accession>
<reference evidence="5" key="2">
    <citation type="journal article" date="2021" name="PeerJ">
        <title>Extensive microbial diversity within the chicken gut microbiome revealed by metagenomics and culture.</title>
        <authorList>
            <person name="Gilroy R."/>
            <person name="Ravi A."/>
            <person name="Getino M."/>
            <person name="Pursley I."/>
            <person name="Horton D.L."/>
            <person name="Alikhan N.F."/>
            <person name="Baker D."/>
            <person name="Gharbi K."/>
            <person name="Hall N."/>
            <person name="Watson M."/>
            <person name="Adriaenssens E.M."/>
            <person name="Foster-Nyarko E."/>
            <person name="Jarju S."/>
            <person name="Secka A."/>
            <person name="Antonio M."/>
            <person name="Oren A."/>
            <person name="Chaudhuri R.R."/>
            <person name="La Ragione R."/>
            <person name="Hildebrand F."/>
            <person name="Pallen M.J."/>
        </authorList>
    </citation>
    <scope>NUCLEOTIDE SEQUENCE</scope>
    <source>
        <strain evidence="5">CHK152-2994</strain>
    </source>
</reference>
<dbReference type="InterPro" id="IPR016032">
    <property type="entry name" value="Sig_transdc_resp-reg_C-effctor"/>
</dbReference>
<proteinExistence type="predicted"/>
<organism evidence="5 6">
    <name type="scientific">Candidatus Scatenecus faecavium</name>
    <dbReference type="NCBI Taxonomy" id="2840915"/>
    <lineage>
        <taxon>Bacteria</taxon>
        <taxon>Candidatus Scatenecus</taxon>
    </lineage>
</organism>
<evidence type="ECO:0000313" key="6">
    <source>
        <dbReference type="Proteomes" id="UP000824139"/>
    </source>
</evidence>
<reference evidence="5" key="1">
    <citation type="submission" date="2020-10" db="EMBL/GenBank/DDBJ databases">
        <authorList>
            <person name="Gilroy R."/>
        </authorList>
    </citation>
    <scope>NUCLEOTIDE SEQUENCE</scope>
    <source>
        <strain evidence="5">CHK152-2994</strain>
    </source>
</reference>
<evidence type="ECO:0000313" key="5">
    <source>
        <dbReference type="EMBL" id="HIS82620.1"/>
    </source>
</evidence>
<gene>
    <name evidence="5" type="ORF">IAD41_03320</name>
</gene>
<dbReference type="Pfam" id="PF00196">
    <property type="entry name" value="GerE"/>
    <property type="match status" value="1"/>
</dbReference>
<dbReference type="SUPFAM" id="SSF46894">
    <property type="entry name" value="C-terminal effector domain of the bipartite response regulators"/>
    <property type="match status" value="1"/>
</dbReference>
<evidence type="ECO:0000256" key="1">
    <source>
        <dbReference type="ARBA" id="ARBA00023015"/>
    </source>
</evidence>
<dbReference type="InterPro" id="IPR036388">
    <property type="entry name" value="WH-like_DNA-bd_sf"/>
</dbReference>
<dbReference type="PROSITE" id="PS00622">
    <property type="entry name" value="HTH_LUXR_1"/>
    <property type="match status" value="1"/>
</dbReference>
<dbReference type="InterPro" id="IPR000792">
    <property type="entry name" value="Tscrpt_reg_LuxR_C"/>
</dbReference>
<protein>
    <submittedName>
        <fullName evidence="5">Helix-turn-helix transcriptional regulator</fullName>
    </submittedName>
</protein>
<keyword evidence="1" id="KW-0805">Transcription regulation</keyword>
<sequence length="123" mass="13940">MPSIKNITGLYDNRMQEEQILTLDLPTDTNENILTPREIEYLALAALGFKNLQIAEILVVTQSTVKKMLESIFSKLNAKDRTHAVTICFLHELLSGSYLNEIISKYNLQDLISANNTRKKSGR</sequence>
<dbReference type="PROSITE" id="PS50043">
    <property type="entry name" value="HTH_LUXR_2"/>
    <property type="match status" value="1"/>
</dbReference>
<dbReference type="Gene3D" id="1.10.10.10">
    <property type="entry name" value="Winged helix-like DNA-binding domain superfamily/Winged helix DNA-binding domain"/>
    <property type="match status" value="1"/>
</dbReference>
<keyword evidence="3" id="KW-0804">Transcription</keyword>
<name>A0A9D1FVB6_9BACT</name>
<dbReference type="EMBL" id="DVJO01000071">
    <property type="protein sequence ID" value="HIS82620.1"/>
    <property type="molecule type" value="Genomic_DNA"/>
</dbReference>
<dbReference type="CDD" id="cd06170">
    <property type="entry name" value="LuxR_C_like"/>
    <property type="match status" value="1"/>
</dbReference>
<dbReference type="PRINTS" id="PR00038">
    <property type="entry name" value="HTHLUXR"/>
</dbReference>
<dbReference type="GO" id="GO:0006355">
    <property type="term" value="P:regulation of DNA-templated transcription"/>
    <property type="evidence" value="ECO:0007669"/>
    <property type="project" value="InterPro"/>
</dbReference>
<dbReference type="AlphaFoldDB" id="A0A9D1FVB6"/>